<dbReference type="RefSeq" id="WP_136059564.1">
    <property type="nucleotide sequence ID" value="NZ_CAAHFH010000001.1"/>
</dbReference>
<dbReference type="InterPro" id="IPR012334">
    <property type="entry name" value="Pectin_lyas_fold"/>
</dbReference>
<proteinExistence type="predicted"/>
<dbReference type="PANTHER" id="PTHR36453:SF1">
    <property type="entry name" value="RIGHT HANDED BETA HELIX DOMAIN-CONTAINING PROTEIN"/>
    <property type="match status" value="1"/>
</dbReference>
<sequence length="646" mass="71346">MHKTPRALVLILGLSLSSLAAQTEFYVSPAGNDANNGTLAQPFLSLEKVQETVRTLTANMTGDLVVILRGGVYPLTKPLAFAPADSARNGHRIIYKAYPDETPVISGGRKVTGWTQHAGSIYKAQLDYDLKLRALYVNGIPASMARGVLVKGQGGWGEFVITGKEPWAQTPGSQPMGIKFKSSEFGLYQNPEDIELVSQPSTWCRQRAAVKDIFQEGDFTIAKMVQPGFALVQGQKWGRRTPSHPWQAVNAFELLDEAGEFYFNKKTKTLYYYKRAEEDLATANVVAPILEKLITLTGTSTDERVSNISFSGIAFKHNNFLLMERGKKGCGTIQATAMTVKYRQDGNWHKSEYNMTRPMDAAIEVSSAEGINFTQCRFENLTGIGLSFLNDTVDCHVKENIFQYIEASALNLGHPQHYKIGDGEIFGDGVEGPCKGSVVRNNVLRHISYEHIQAPGIVAYFVADTDVSHNDLKGFPYSGISFGWWWKNSKIPPSDVMRNNRICNNRIDDVLLKLNDGGHIYTLGYSPDSRISGNYLTRAHGIAKPGKNKANGIHPDGGASYWSIENNVIEEVNGHAISLWSKDCHDSVARGNFSNGALFDLKGTASVFEENVIDPLAPPWTDPRALEIIKNAGLEPRCRHLLNQIN</sequence>
<dbReference type="InterPro" id="IPR006626">
    <property type="entry name" value="PbH1"/>
</dbReference>
<name>A0A6C2UD25_9BACT</name>
<dbReference type="AlphaFoldDB" id="A0A6C2UD25"/>
<keyword evidence="3" id="KW-1185">Reference proteome</keyword>
<feature type="chain" id="PRO_5025669609" description="Right handed beta helix domain-containing protein" evidence="1">
    <location>
        <begin position="21"/>
        <end position="646"/>
    </location>
</feature>
<dbReference type="InterPro" id="IPR011050">
    <property type="entry name" value="Pectin_lyase_fold/virulence"/>
</dbReference>
<evidence type="ECO:0000256" key="1">
    <source>
        <dbReference type="SAM" id="SignalP"/>
    </source>
</evidence>
<keyword evidence="1" id="KW-0732">Signal</keyword>
<dbReference type="EMBL" id="CAAHFH010000001">
    <property type="protein sequence ID" value="VGO18025.1"/>
    <property type="molecule type" value="Genomic_DNA"/>
</dbReference>
<dbReference type="SMART" id="SM00710">
    <property type="entry name" value="PbH1"/>
    <property type="match status" value="6"/>
</dbReference>
<dbReference type="PANTHER" id="PTHR36453">
    <property type="entry name" value="SECRETED PROTEIN-RELATED"/>
    <property type="match status" value="1"/>
</dbReference>
<evidence type="ECO:0008006" key="4">
    <source>
        <dbReference type="Google" id="ProtNLM"/>
    </source>
</evidence>
<reference evidence="2 3" key="1">
    <citation type="submission" date="2019-04" db="EMBL/GenBank/DDBJ databases">
        <authorList>
            <person name="Van Vliet M D."/>
        </authorList>
    </citation>
    <scope>NUCLEOTIDE SEQUENCE [LARGE SCALE GENOMIC DNA]</scope>
    <source>
        <strain evidence="2 3">F21</strain>
    </source>
</reference>
<feature type="signal peptide" evidence="1">
    <location>
        <begin position="1"/>
        <end position="20"/>
    </location>
</feature>
<gene>
    <name evidence="2" type="ORF">SCARR_00075</name>
</gene>
<dbReference type="SUPFAM" id="SSF51126">
    <property type="entry name" value="Pectin lyase-like"/>
    <property type="match status" value="2"/>
</dbReference>
<organism evidence="2 3">
    <name type="scientific">Pontiella sulfatireligans</name>
    <dbReference type="NCBI Taxonomy" id="2750658"/>
    <lineage>
        <taxon>Bacteria</taxon>
        <taxon>Pseudomonadati</taxon>
        <taxon>Kiritimatiellota</taxon>
        <taxon>Kiritimatiellia</taxon>
        <taxon>Kiritimatiellales</taxon>
        <taxon>Pontiellaceae</taxon>
        <taxon>Pontiella</taxon>
    </lineage>
</organism>
<evidence type="ECO:0000313" key="2">
    <source>
        <dbReference type="EMBL" id="VGO18025.1"/>
    </source>
</evidence>
<dbReference type="Proteomes" id="UP000346198">
    <property type="component" value="Unassembled WGS sequence"/>
</dbReference>
<evidence type="ECO:0000313" key="3">
    <source>
        <dbReference type="Proteomes" id="UP000346198"/>
    </source>
</evidence>
<accession>A0A6C2UD25</accession>
<protein>
    <recommendedName>
        <fullName evidence="4">Right handed beta helix domain-containing protein</fullName>
    </recommendedName>
</protein>
<dbReference type="Gene3D" id="2.160.20.10">
    <property type="entry name" value="Single-stranded right-handed beta-helix, Pectin lyase-like"/>
    <property type="match status" value="2"/>
</dbReference>